<gene>
    <name evidence="4" type="primary">LOC108829731</name>
</gene>
<keyword evidence="2" id="KW-0809">Transit peptide</keyword>
<accession>A0A9W3CLT3</accession>
<dbReference type="Gene3D" id="2.30.31.10">
    <property type="entry name" value="Transcriptional Coactivator Pc4, Chain A"/>
    <property type="match status" value="1"/>
</dbReference>
<dbReference type="SUPFAM" id="SSF54447">
    <property type="entry name" value="ssDNA-binding transcriptional regulator domain"/>
    <property type="match status" value="1"/>
</dbReference>
<dbReference type="PANTHER" id="PTHR31745">
    <property type="entry name" value="SINGLE-STRANDED DNA-BINDING PROTEIN WHY2, MITOCHONDRIAL"/>
    <property type="match status" value="1"/>
</dbReference>
<dbReference type="GO" id="GO:0006952">
    <property type="term" value="P:defense response"/>
    <property type="evidence" value="ECO:0007669"/>
    <property type="project" value="InterPro"/>
</dbReference>
<dbReference type="AlphaFoldDB" id="A0A9W3CLT3"/>
<proteinExistence type="inferred from homology"/>
<dbReference type="GeneID" id="108829731"/>
<reference evidence="4" key="1">
    <citation type="submission" date="2025-08" db="UniProtKB">
        <authorList>
            <consortium name="RefSeq"/>
        </authorList>
    </citation>
    <scope>IDENTIFICATION</scope>
    <source>
        <tissue evidence="4">Leaf</tissue>
    </source>
</reference>
<dbReference type="GO" id="GO:0006355">
    <property type="term" value="P:regulation of DNA-templated transcription"/>
    <property type="evidence" value="ECO:0007669"/>
    <property type="project" value="InterPro"/>
</dbReference>
<evidence type="ECO:0000256" key="1">
    <source>
        <dbReference type="ARBA" id="ARBA00006061"/>
    </source>
</evidence>
<dbReference type="Proteomes" id="UP000504610">
    <property type="component" value="Unplaced"/>
</dbReference>
<evidence type="ECO:0000256" key="2">
    <source>
        <dbReference type="ARBA" id="ARBA00022946"/>
    </source>
</evidence>
<name>A0A9W3CLT3_RAPSA</name>
<dbReference type="GO" id="GO:0003697">
    <property type="term" value="F:single-stranded DNA binding"/>
    <property type="evidence" value="ECO:0007669"/>
    <property type="project" value="InterPro"/>
</dbReference>
<evidence type="ECO:0000313" key="4">
    <source>
        <dbReference type="RefSeq" id="XP_056852444.1"/>
    </source>
</evidence>
<dbReference type="PANTHER" id="PTHR31745:SF5">
    <property type="entry name" value="SINGLE-STRANDED DNA-BINDING PROTEIN WHY3, CHLOROPLASTIC"/>
    <property type="match status" value="1"/>
</dbReference>
<dbReference type="Pfam" id="PF08536">
    <property type="entry name" value="Whirly"/>
    <property type="match status" value="1"/>
</dbReference>
<protein>
    <submittedName>
        <fullName evidence="4">Single-stranded DNA-binding protein WHY3, chloroplastic-like isoform X1</fullName>
    </submittedName>
</protein>
<sequence length="155" mass="17625">MLKRPVCSCSWCSSVRLEQEIVTEIGNLVSLGPRESCEVFHDPDKGKGSDEGKVRKVLKVEPLPDGSGRFFNLSVQNKLLNVDEGVQTKVVCCSYLCFQREPSLYLFVKKTFASILTLYIVSQFILPHLIDWHAFGYMFCLKHCPVYSLRLTELS</sequence>
<dbReference type="KEGG" id="rsz:108829731"/>
<dbReference type="RefSeq" id="XP_056852444.1">
    <property type="nucleotide sequence ID" value="XM_056996464.1"/>
</dbReference>
<comment type="similarity">
    <text evidence="1">Belongs to the Whirly family.</text>
</comment>
<dbReference type="InterPro" id="IPR009044">
    <property type="entry name" value="ssDNA-bd_transcriptional_reg"/>
</dbReference>
<keyword evidence="3" id="KW-1185">Reference proteome</keyword>
<dbReference type="InterPro" id="IPR013742">
    <property type="entry name" value="Whirly"/>
</dbReference>
<evidence type="ECO:0000313" key="3">
    <source>
        <dbReference type="Proteomes" id="UP000504610"/>
    </source>
</evidence>
<dbReference type="OrthoDB" id="511009at2759"/>
<organism evidence="3 4">
    <name type="scientific">Raphanus sativus</name>
    <name type="common">Radish</name>
    <name type="synonym">Raphanus raphanistrum var. sativus</name>
    <dbReference type="NCBI Taxonomy" id="3726"/>
    <lineage>
        <taxon>Eukaryota</taxon>
        <taxon>Viridiplantae</taxon>
        <taxon>Streptophyta</taxon>
        <taxon>Embryophyta</taxon>
        <taxon>Tracheophyta</taxon>
        <taxon>Spermatophyta</taxon>
        <taxon>Magnoliopsida</taxon>
        <taxon>eudicotyledons</taxon>
        <taxon>Gunneridae</taxon>
        <taxon>Pentapetalae</taxon>
        <taxon>rosids</taxon>
        <taxon>malvids</taxon>
        <taxon>Brassicales</taxon>
        <taxon>Brassicaceae</taxon>
        <taxon>Brassiceae</taxon>
        <taxon>Raphanus</taxon>
    </lineage>
</organism>